<dbReference type="InterPro" id="IPR005898">
    <property type="entry name" value="Cyc_pep_transpt_SyrD/YojI"/>
</dbReference>
<dbReference type="PROSITE" id="PS50929">
    <property type="entry name" value="ABC_TM1F"/>
    <property type="match status" value="1"/>
</dbReference>
<dbReference type="AlphaFoldDB" id="A0A6G4EE07"/>
<proteinExistence type="predicted"/>
<dbReference type="SUPFAM" id="SSF56601">
    <property type="entry name" value="beta-lactamase/transpeptidase-like"/>
    <property type="match status" value="1"/>
</dbReference>
<dbReference type="Gene3D" id="3.40.50.300">
    <property type="entry name" value="P-loop containing nucleotide triphosphate hydrolases"/>
    <property type="match status" value="1"/>
</dbReference>
<dbReference type="Gene3D" id="1.20.1560.10">
    <property type="entry name" value="ABC transporter type 1, transmembrane domain"/>
    <property type="match status" value="1"/>
</dbReference>
<dbReference type="SUPFAM" id="SSF52540">
    <property type="entry name" value="P-loop containing nucleoside triphosphate hydrolases"/>
    <property type="match status" value="1"/>
</dbReference>
<feature type="transmembrane region" description="Helical" evidence="7">
    <location>
        <begin position="506"/>
        <end position="530"/>
    </location>
</feature>
<feature type="transmembrane region" description="Helical" evidence="7">
    <location>
        <begin position="392"/>
        <end position="415"/>
    </location>
</feature>
<dbReference type="NCBIfam" id="TIGR01194">
    <property type="entry name" value="cyc_pep_trnsptr"/>
    <property type="match status" value="1"/>
</dbReference>
<dbReference type="GO" id="GO:0016887">
    <property type="term" value="F:ATP hydrolysis activity"/>
    <property type="evidence" value="ECO:0007669"/>
    <property type="project" value="InterPro"/>
</dbReference>
<dbReference type="GO" id="GO:0005524">
    <property type="term" value="F:ATP binding"/>
    <property type="evidence" value="ECO:0007669"/>
    <property type="project" value="UniProtKB-KW"/>
</dbReference>
<dbReference type="GO" id="GO:0140359">
    <property type="term" value="F:ABC-type transporter activity"/>
    <property type="evidence" value="ECO:0007669"/>
    <property type="project" value="InterPro"/>
</dbReference>
<dbReference type="Pfam" id="PF00144">
    <property type="entry name" value="Beta-lactamase"/>
    <property type="match status" value="1"/>
</dbReference>
<dbReference type="GO" id="GO:1904680">
    <property type="term" value="F:peptide transmembrane transporter activity"/>
    <property type="evidence" value="ECO:0007669"/>
    <property type="project" value="InterPro"/>
</dbReference>
<evidence type="ECO:0000256" key="4">
    <source>
        <dbReference type="ARBA" id="ARBA00022840"/>
    </source>
</evidence>
<reference evidence="10" key="1">
    <citation type="submission" date="2019-04" db="EMBL/GenBank/DDBJ databases">
        <title>Genome sequencing of Clostridium botulinum Groups I-IV and Clostridium butyricum.</title>
        <authorList>
            <person name="Brunt J."/>
            <person name="Van Vliet A.H.M."/>
            <person name="Stringer S.C."/>
            <person name="Carter A.T."/>
            <person name="Peck M.W."/>
        </authorList>
    </citation>
    <scope>NUCLEOTIDE SEQUENCE</scope>
    <source>
        <strain evidence="10">IFR 15/031</strain>
    </source>
</reference>
<feature type="transmembrane region" description="Helical" evidence="7">
    <location>
        <begin position="720"/>
        <end position="747"/>
    </location>
</feature>
<evidence type="ECO:0000256" key="5">
    <source>
        <dbReference type="ARBA" id="ARBA00022989"/>
    </source>
</evidence>
<dbReference type="InterPro" id="IPR012338">
    <property type="entry name" value="Beta-lactam/transpept-like"/>
</dbReference>
<evidence type="ECO:0000256" key="6">
    <source>
        <dbReference type="ARBA" id="ARBA00023136"/>
    </source>
</evidence>
<feature type="transmembrane region" description="Helical" evidence="7">
    <location>
        <begin position="436"/>
        <end position="457"/>
    </location>
</feature>
<gene>
    <name evidence="10" type="ORF">FC962_06125</name>
</gene>
<feature type="transmembrane region" description="Helical" evidence="7">
    <location>
        <begin position="612"/>
        <end position="633"/>
    </location>
</feature>
<dbReference type="InterPro" id="IPR003439">
    <property type="entry name" value="ABC_transporter-like_ATP-bd"/>
</dbReference>
<name>A0A6G4EE07_CLOBO</name>
<dbReference type="PANTHER" id="PTHR46825">
    <property type="entry name" value="D-ALANYL-D-ALANINE-CARBOXYPEPTIDASE/ENDOPEPTIDASE AMPH"/>
    <property type="match status" value="1"/>
</dbReference>
<evidence type="ECO:0000256" key="1">
    <source>
        <dbReference type="ARBA" id="ARBA00004651"/>
    </source>
</evidence>
<feature type="transmembrane region" description="Helical" evidence="7">
    <location>
        <begin position="477"/>
        <end position="494"/>
    </location>
</feature>
<dbReference type="PANTHER" id="PTHR46825:SF11">
    <property type="entry name" value="PENICILLIN-BINDING PROTEIN 4"/>
    <property type="match status" value="1"/>
</dbReference>
<dbReference type="Pfam" id="PF00664">
    <property type="entry name" value="ABC_membrane"/>
    <property type="match status" value="1"/>
</dbReference>
<dbReference type="PROSITE" id="PS50893">
    <property type="entry name" value="ABC_TRANSPORTER_2"/>
    <property type="match status" value="1"/>
</dbReference>
<dbReference type="RefSeq" id="WP_061318438.1">
    <property type="nucleotide sequence ID" value="NZ_CP013247.1"/>
</dbReference>
<feature type="transmembrane region" description="Helical" evidence="7">
    <location>
        <begin position="536"/>
        <end position="554"/>
    </location>
</feature>
<dbReference type="GO" id="GO:0015833">
    <property type="term" value="P:peptide transport"/>
    <property type="evidence" value="ECO:0007669"/>
    <property type="project" value="InterPro"/>
</dbReference>
<dbReference type="InterPro" id="IPR003593">
    <property type="entry name" value="AAA+_ATPase"/>
</dbReference>
<feature type="transmembrane region" description="Helical" evidence="7">
    <location>
        <begin position="639"/>
        <end position="658"/>
    </location>
</feature>
<keyword evidence="2 7" id="KW-0812">Transmembrane</keyword>
<dbReference type="InterPro" id="IPR011527">
    <property type="entry name" value="ABC1_TM_dom"/>
</dbReference>
<keyword evidence="4" id="KW-0067">ATP-binding</keyword>
<feature type="transmembrane region" description="Helical" evidence="7">
    <location>
        <begin position="759"/>
        <end position="781"/>
    </location>
</feature>
<comment type="caution">
    <text evidence="10">The sequence shown here is derived from an EMBL/GenBank/DDBJ whole genome shotgun (WGS) entry which is preliminary data.</text>
</comment>
<sequence>MKKPNKLLVMLSIFLSIVLCPFNVYSLSNDDKEINYLTKDETVKIEKFIEENMNESSIPGLSVTIVKDDKTVYQKGFGYSDVDGKKPVTSQSLFEIGSNSKAFTALGILSLEKSGQIKLNDEVTKYIPWLKVKYKGKETSITVEQLLYHTSGIPFKTIDKVPVADKDNALEETVKTLVDIDLDSEPGKKFQYATINYDVLGLIIEKVTGKTYENYIEETVLKPMGLNNTYLFKNETINEQMANGYKIGFLKPQLYEAPIYRGNKPAGYIISGGEDMAKWLRIQMGTMKELKFHKDIIKKSQEASRAISAIGDEVFYAGGWFVYPKGQISHGGNNPNYSSFIIFNPKDKVGVAVLSNINSNYMQNIGLGINRMLQGESVKKDIKDLNKSADKVAIAIMCISSLLVLVTLFFMIKALREIFIKQRYFKFNGIKSSLRFIFSFLFMLGLSYCIYLIPQVLYDGVSWKFAFVWLPNSVEMALYSVYVAIWLIYVYLIFTSFFKKEKNKEILVLSLLSVLSGFGNALIIFTINIAMNSNNALKFTLLIYFILGIVLYVYGQKIMREKLIDFTNEIVYSKRMKIVNKLLGAHYSKFEQIEKGRIQSTLNNDTETISRFVNILIGGITSAVTLICCFIYLGTINIYALLLSALIIVLIASIYYLVGRYANKLGEDARDLQNVFFKFINDLIGGFKELSLNENRKNEFQKDIEESCDKYKVKRNKSALAFANMFVIGELLFTLAIGSVVFIFPLVLKELDSTSLTSYVFVLLYMTGPVHGILNTIPNAIEVKISLKRINSLIDEISSYNKEEGNTIDKNIRGNLSLKLQDVEYEYAKTDGESFKVGPINYEFKSGEIVFITGGNGSGKSTLAKLLTGLYSPTKGDISLNDRISQKLLNQSYSTVFADFYLFDKLYGINYKGKEIEIQRYLEILQLNDKVQIQDGKFSTTKLSTGQKKRLALLVTYLEDRPIYLFDEWSADQDPEFRLFFYDTLLPELKAKGKCVIAVTHDDRYFNLADRVIKMDLGKISNLEMR</sequence>
<keyword evidence="5 7" id="KW-1133">Transmembrane helix</keyword>
<evidence type="ECO:0000313" key="10">
    <source>
        <dbReference type="EMBL" id="NFH61477.1"/>
    </source>
</evidence>
<dbReference type="InterPro" id="IPR036640">
    <property type="entry name" value="ABC1_TM_sf"/>
</dbReference>
<feature type="domain" description="ABC transmembrane type-1" evidence="9">
    <location>
        <begin position="507"/>
        <end position="782"/>
    </location>
</feature>
<comment type="subcellular location">
    <subcellularLocation>
        <location evidence="1">Cell membrane</location>
        <topology evidence="1">Multi-pass membrane protein</topology>
    </subcellularLocation>
</comment>
<dbReference type="Pfam" id="PF00005">
    <property type="entry name" value="ABC_tran"/>
    <property type="match status" value="1"/>
</dbReference>
<dbReference type="InterPro" id="IPR027417">
    <property type="entry name" value="P-loop_NTPase"/>
</dbReference>
<keyword evidence="6 7" id="KW-0472">Membrane</keyword>
<dbReference type="SMART" id="SM00382">
    <property type="entry name" value="AAA"/>
    <property type="match status" value="1"/>
</dbReference>
<dbReference type="EMBL" id="SWRL01000003">
    <property type="protein sequence ID" value="NFH61477.1"/>
    <property type="molecule type" value="Genomic_DNA"/>
</dbReference>
<dbReference type="InterPro" id="IPR001466">
    <property type="entry name" value="Beta-lactam-related"/>
</dbReference>
<evidence type="ECO:0000256" key="3">
    <source>
        <dbReference type="ARBA" id="ARBA00022741"/>
    </source>
</evidence>
<accession>A0A6G4EE07</accession>
<dbReference type="InterPro" id="IPR050491">
    <property type="entry name" value="AmpC-like"/>
</dbReference>
<evidence type="ECO:0000259" key="8">
    <source>
        <dbReference type="PROSITE" id="PS50893"/>
    </source>
</evidence>
<dbReference type="SUPFAM" id="SSF90123">
    <property type="entry name" value="ABC transporter transmembrane region"/>
    <property type="match status" value="1"/>
</dbReference>
<organism evidence="10">
    <name type="scientific">Clostridium botulinum</name>
    <dbReference type="NCBI Taxonomy" id="1491"/>
    <lineage>
        <taxon>Bacteria</taxon>
        <taxon>Bacillati</taxon>
        <taxon>Bacillota</taxon>
        <taxon>Clostridia</taxon>
        <taxon>Eubacteriales</taxon>
        <taxon>Clostridiaceae</taxon>
        <taxon>Clostridium</taxon>
    </lineage>
</organism>
<feature type="domain" description="ABC transporter" evidence="8">
    <location>
        <begin position="818"/>
        <end position="1025"/>
    </location>
</feature>
<dbReference type="Gene3D" id="3.40.710.10">
    <property type="entry name" value="DD-peptidase/beta-lactamase superfamily"/>
    <property type="match status" value="1"/>
</dbReference>
<keyword evidence="3" id="KW-0547">Nucleotide-binding</keyword>
<evidence type="ECO:0000256" key="7">
    <source>
        <dbReference type="SAM" id="Phobius"/>
    </source>
</evidence>
<protein>
    <submittedName>
        <fullName evidence="10">Cyclic peptide export ABC transporter</fullName>
    </submittedName>
</protein>
<evidence type="ECO:0000259" key="9">
    <source>
        <dbReference type="PROSITE" id="PS50929"/>
    </source>
</evidence>
<evidence type="ECO:0000256" key="2">
    <source>
        <dbReference type="ARBA" id="ARBA00022692"/>
    </source>
</evidence>
<dbReference type="GO" id="GO:0005886">
    <property type="term" value="C:plasma membrane"/>
    <property type="evidence" value="ECO:0007669"/>
    <property type="project" value="UniProtKB-SubCell"/>
</dbReference>